<sequence length="198" mass="22277">MLWHKEGRYAPPQWAPGLRTCWVAYRLSDEVWMKYELNGRVTDRSAFHMMGVEVKGAGTGRNKKRICDKGEKRGGAQTGGVRSLGGMTSSSGKLATLHPYRETRQVSDADAGLRRHLPRRQTGSDGHLYPLEGERGRDSSFIDDNSHSGNCSQNLQRPRCHFVAQRRRQHEVPEQDSLRRSPVCRHGDSVKPSKRAAA</sequence>
<feature type="compositionally biased region" description="Basic and acidic residues" evidence="1">
    <location>
        <begin position="65"/>
        <end position="74"/>
    </location>
</feature>
<feature type="compositionally biased region" description="Basic residues" evidence="1">
    <location>
        <begin position="158"/>
        <end position="169"/>
    </location>
</feature>
<dbReference type="RefSeq" id="XP_028463136.1">
    <property type="nucleotide sequence ID" value="XM_028615541.1"/>
</dbReference>
<protein>
    <submittedName>
        <fullName evidence="2">Uncharacterized protein</fullName>
    </submittedName>
</protein>
<dbReference type="GeneID" id="39584018"/>
<feature type="compositionally biased region" description="Basic and acidic residues" evidence="1">
    <location>
        <begin position="170"/>
        <end position="191"/>
    </location>
</feature>
<feature type="compositionally biased region" description="Basic and acidic residues" evidence="1">
    <location>
        <begin position="132"/>
        <end position="146"/>
    </location>
</feature>
<organism evidence="2 3">
    <name type="scientific">Sodiomyces alkalinus (strain CBS 110278 / VKM F-3762 / F11)</name>
    <name type="common">Alkaliphilic filamentous fungus</name>
    <dbReference type="NCBI Taxonomy" id="1314773"/>
    <lineage>
        <taxon>Eukaryota</taxon>
        <taxon>Fungi</taxon>
        <taxon>Dikarya</taxon>
        <taxon>Ascomycota</taxon>
        <taxon>Pezizomycotina</taxon>
        <taxon>Sordariomycetes</taxon>
        <taxon>Hypocreomycetidae</taxon>
        <taxon>Glomerellales</taxon>
        <taxon>Plectosphaerellaceae</taxon>
        <taxon>Sodiomyces</taxon>
    </lineage>
</organism>
<evidence type="ECO:0000256" key="1">
    <source>
        <dbReference type="SAM" id="MobiDB-lite"/>
    </source>
</evidence>
<name>A0A3N2PLN6_SODAK</name>
<evidence type="ECO:0000313" key="2">
    <source>
        <dbReference type="EMBL" id="ROT35330.1"/>
    </source>
</evidence>
<dbReference type="Proteomes" id="UP000272025">
    <property type="component" value="Unassembled WGS sequence"/>
</dbReference>
<dbReference type="EMBL" id="ML119061">
    <property type="protein sequence ID" value="ROT35330.1"/>
    <property type="molecule type" value="Genomic_DNA"/>
</dbReference>
<feature type="compositionally biased region" description="Basic and acidic residues" evidence="1">
    <location>
        <begin position="99"/>
        <end position="113"/>
    </location>
</feature>
<feature type="region of interest" description="Disordered" evidence="1">
    <location>
        <begin position="60"/>
        <end position="198"/>
    </location>
</feature>
<evidence type="ECO:0000313" key="3">
    <source>
        <dbReference type="Proteomes" id="UP000272025"/>
    </source>
</evidence>
<gene>
    <name evidence="2" type="ORF">SODALDRAFT_62108</name>
</gene>
<accession>A0A3N2PLN6</accession>
<feature type="compositionally biased region" description="Polar residues" evidence="1">
    <location>
        <begin position="147"/>
        <end position="156"/>
    </location>
</feature>
<dbReference type="AlphaFoldDB" id="A0A3N2PLN6"/>
<proteinExistence type="predicted"/>
<reference evidence="2 3" key="1">
    <citation type="journal article" date="2018" name="Mol. Ecol.">
        <title>The obligate alkalophilic soda-lake fungus Sodiomyces alkalinus has shifted to a protein diet.</title>
        <authorList>
            <person name="Grum-Grzhimaylo A.A."/>
            <person name="Falkoski D.L."/>
            <person name="van den Heuvel J."/>
            <person name="Valero-Jimenez C.A."/>
            <person name="Min B."/>
            <person name="Choi I.G."/>
            <person name="Lipzen A."/>
            <person name="Daum C.G."/>
            <person name="Aanen D.K."/>
            <person name="Tsang A."/>
            <person name="Henrissat B."/>
            <person name="Bilanenko E.N."/>
            <person name="de Vries R.P."/>
            <person name="van Kan J.A.L."/>
            <person name="Grigoriev I.V."/>
            <person name="Debets A.J.M."/>
        </authorList>
    </citation>
    <scope>NUCLEOTIDE SEQUENCE [LARGE SCALE GENOMIC DNA]</scope>
    <source>
        <strain evidence="2 3">F11</strain>
    </source>
</reference>
<keyword evidence="3" id="KW-1185">Reference proteome</keyword>